<dbReference type="Proteomes" id="UP001631969">
    <property type="component" value="Unassembled WGS sequence"/>
</dbReference>
<evidence type="ECO:0000313" key="1">
    <source>
        <dbReference type="EMBL" id="MFM9327218.1"/>
    </source>
</evidence>
<comment type="caution">
    <text evidence="1">The sequence shown here is derived from an EMBL/GenBank/DDBJ whole genome shotgun (WGS) entry which is preliminary data.</text>
</comment>
<accession>A0ACC7NRM2</accession>
<reference evidence="1" key="1">
    <citation type="submission" date="2024-12" db="EMBL/GenBank/DDBJ databases">
        <authorList>
            <person name="Wu N."/>
        </authorList>
    </citation>
    <scope>NUCLEOTIDE SEQUENCE</scope>
    <source>
        <strain evidence="1">P15</strain>
    </source>
</reference>
<dbReference type="EMBL" id="JBJURJ010000002">
    <property type="protein sequence ID" value="MFM9327218.1"/>
    <property type="molecule type" value="Genomic_DNA"/>
</dbReference>
<gene>
    <name evidence="1" type="ORF">ACI1P1_02795</name>
</gene>
<protein>
    <submittedName>
        <fullName evidence="1">Uncharacterized protein</fullName>
    </submittedName>
</protein>
<proteinExistence type="predicted"/>
<keyword evidence="2" id="KW-1185">Reference proteome</keyword>
<sequence length="42" mass="5013">MEEILDLFADDIEYLSKFIMLPKEEAVQTLKTELIHIVYEQL</sequence>
<organism evidence="1 2">
    <name type="scientific">Paenibacillus mesotrionivorans</name>
    <dbReference type="NCBI Taxonomy" id="3160968"/>
    <lineage>
        <taxon>Bacteria</taxon>
        <taxon>Bacillati</taxon>
        <taxon>Bacillota</taxon>
        <taxon>Bacilli</taxon>
        <taxon>Bacillales</taxon>
        <taxon>Paenibacillaceae</taxon>
        <taxon>Paenibacillus</taxon>
    </lineage>
</organism>
<name>A0ACC7NRM2_9BACL</name>
<evidence type="ECO:0000313" key="2">
    <source>
        <dbReference type="Proteomes" id="UP001631969"/>
    </source>
</evidence>